<organism evidence="7 8">
    <name type="scientific">Sphingomonas naphthae</name>
    <dbReference type="NCBI Taxonomy" id="1813468"/>
    <lineage>
        <taxon>Bacteria</taxon>
        <taxon>Pseudomonadati</taxon>
        <taxon>Pseudomonadota</taxon>
        <taxon>Alphaproteobacteria</taxon>
        <taxon>Sphingomonadales</taxon>
        <taxon>Sphingomonadaceae</taxon>
        <taxon>Sphingomonas</taxon>
    </lineage>
</organism>
<dbReference type="PROSITE" id="PS00217">
    <property type="entry name" value="SUGAR_TRANSPORT_2"/>
    <property type="match status" value="1"/>
</dbReference>
<feature type="transmembrane region" description="Helical" evidence="5">
    <location>
        <begin position="96"/>
        <end position="114"/>
    </location>
</feature>
<dbReference type="Pfam" id="PF07690">
    <property type="entry name" value="MFS_1"/>
    <property type="match status" value="1"/>
</dbReference>
<feature type="transmembrane region" description="Helical" evidence="5">
    <location>
        <begin position="391"/>
        <end position="412"/>
    </location>
</feature>
<dbReference type="Proteomes" id="UP001220395">
    <property type="component" value="Chromosome"/>
</dbReference>
<dbReference type="RefSeq" id="WP_273688261.1">
    <property type="nucleotide sequence ID" value="NZ_CP117411.1"/>
</dbReference>
<feature type="domain" description="Major facilitator superfamily (MFS) profile" evidence="6">
    <location>
        <begin position="30"/>
        <end position="441"/>
    </location>
</feature>
<dbReference type="PANTHER" id="PTHR23508:SF10">
    <property type="entry name" value="CARBOXYLIC ACID TRANSPORTER PROTEIN HOMOLOG"/>
    <property type="match status" value="1"/>
</dbReference>
<dbReference type="InterPro" id="IPR020846">
    <property type="entry name" value="MFS_dom"/>
</dbReference>
<feature type="transmembrane region" description="Helical" evidence="5">
    <location>
        <begin position="328"/>
        <end position="349"/>
    </location>
</feature>
<gene>
    <name evidence="7" type="ORF">PQ455_00605</name>
</gene>
<dbReference type="PANTHER" id="PTHR23508">
    <property type="entry name" value="CARBOXYLIC ACID TRANSPORTER PROTEIN HOMOLOG"/>
    <property type="match status" value="1"/>
</dbReference>
<evidence type="ECO:0000313" key="7">
    <source>
        <dbReference type="EMBL" id="WCT73766.1"/>
    </source>
</evidence>
<dbReference type="Gene3D" id="1.20.1250.20">
    <property type="entry name" value="MFS general substrate transporter like domains"/>
    <property type="match status" value="1"/>
</dbReference>
<keyword evidence="3 5" id="KW-1133">Transmembrane helix</keyword>
<evidence type="ECO:0000256" key="5">
    <source>
        <dbReference type="SAM" id="Phobius"/>
    </source>
</evidence>
<feature type="transmembrane region" description="Helical" evidence="5">
    <location>
        <begin position="418"/>
        <end position="437"/>
    </location>
</feature>
<dbReference type="InterPro" id="IPR005829">
    <property type="entry name" value="Sugar_transporter_CS"/>
</dbReference>
<feature type="transmembrane region" description="Helical" evidence="5">
    <location>
        <begin position="263"/>
        <end position="281"/>
    </location>
</feature>
<feature type="transmembrane region" description="Helical" evidence="5">
    <location>
        <begin position="26"/>
        <end position="45"/>
    </location>
</feature>
<accession>A0ABY7TLX8</accession>
<feature type="transmembrane region" description="Helical" evidence="5">
    <location>
        <begin position="184"/>
        <end position="204"/>
    </location>
</feature>
<name>A0ABY7TLX8_9SPHN</name>
<evidence type="ECO:0000313" key="8">
    <source>
        <dbReference type="Proteomes" id="UP001220395"/>
    </source>
</evidence>
<dbReference type="InterPro" id="IPR036259">
    <property type="entry name" value="MFS_trans_sf"/>
</dbReference>
<evidence type="ECO:0000256" key="1">
    <source>
        <dbReference type="ARBA" id="ARBA00004141"/>
    </source>
</evidence>
<dbReference type="InterPro" id="IPR011701">
    <property type="entry name" value="MFS"/>
</dbReference>
<dbReference type="SUPFAM" id="SSF103473">
    <property type="entry name" value="MFS general substrate transporter"/>
    <property type="match status" value="1"/>
</dbReference>
<keyword evidence="4 5" id="KW-0472">Membrane</keyword>
<protein>
    <submittedName>
        <fullName evidence="7">MFS transporter</fullName>
    </submittedName>
</protein>
<evidence type="ECO:0000259" key="6">
    <source>
        <dbReference type="PROSITE" id="PS50850"/>
    </source>
</evidence>
<feature type="transmembrane region" description="Helical" evidence="5">
    <location>
        <begin position="355"/>
        <end position="379"/>
    </location>
</feature>
<keyword evidence="2 5" id="KW-0812">Transmembrane</keyword>
<evidence type="ECO:0000256" key="4">
    <source>
        <dbReference type="ARBA" id="ARBA00023136"/>
    </source>
</evidence>
<sequence>MNADANGTAALPTVEQWLDGRSMTPFQIGAVALAAMAILLDGLDNQVMGLAAPSLIREWGVSREALGSIFALGFVGMAAGTVIAGWIGDRLGRRPALILSVGLFGAATTLTGFADSLFQITILKVVAGLGLGGAPASAAAIIAELTPARHRSLAVTAGMVSASLGGILGGAMAAALLPNFGWRSLFHVGGGLTLVTTLLLVFLLPESPRYLATQAARAADLARFAARMGEAHRRFASSILPSPSGKGKVPTRLLFAPGLRRDTLALSAAMGVGLFMIYLMYNWAPTLLVGAGFSMAVASMGLTIFNVGGVIGALGAASMMARFGSRRLLIPMAFAAAILCAALILLPIAGGRNAAILLAGLFALGLFGSAVQSSLYAVGANAFPTALRGRGIGLMSGAGRLGAIVSSLAGAILTGGGAVFFAALAAILALNGAALVLTRRHILPARRDAGGSLSGDGRRL</sequence>
<dbReference type="PROSITE" id="PS50850">
    <property type="entry name" value="MFS"/>
    <property type="match status" value="1"/>
</dbReference>
<comment type="subcellular location">
    <subcellularLocation>
        <location evidence="1">Membrane</location>
        <topology evidence="1">Multi-pass membrane protein</topology>
    </subcellularLocation>
</comment>
<reference evidence="7 8" key="1">
    <citation type="submission" date="2023-02" db="EMBL/GenBank/DDBJ databases">
        <title>Genome sequence of Sphingomonas naphthae.</title>
        <authorList>
            <person name="Kim S."/>
            <person name="Heo J."/>
            <person name="Kwon S.-W."/>
        </authorList>
    </citation>
    <scope>NUCLEOTIDE SEQUENCE [LARGE SCALE GENOMIC DNA]</scope>
    <source>
        <strain evidence="7 8">KACC 18716</strain>
    </source>
</reference>
<feature type="transmembrane region" description="Helical" evidence="5">
    <location>
        <begin position="120"/>
        <end position="143"/>
    </location>
</feature>
<dbReference type="EMBL" id="CP117411">
    <property type="protein sequence ID" value="WCT73766.1"/>
    <property type="molecule type" value="Genomic_DNA"/>
</dbReference>
<evidence type="ECO:0000256" key="2">
    <source>
        <dbReference type="ARBA" id="ARBA00022692"/>
    </source>
</evidence>
<feature type="transmembrane region" description="Helical" evidence="5">
    <location>
        <begin position="287"/>
        <end position="316"/>
    </location>
</feature>
<proteinExistence type="predicted"/>
<feature type="transmembrane region" description="Helical" evidence="5">
    <location>
        <begin position="65"/>
        <end position="87"/>
    </location>
</feature>
<evidence type="ECO:0000256" key="3">
    <source>
        <dbReference type="ARBA" id="ARBA00022989"/>
    </source>
</evidence>
<feature type="transmembrane region" description="Helical" evidence="5">
    <location>
        <begin position="155"/>
        <end position="178"/>
    </location>
</feature>
<keyword evidence="8" id="KW-1185">Reference proteome</keyword>